<name>A0A915NH76_9BILA</name>
<dbReference type="PANTHER" id="PTHR35450">
    <property type="entry name" value="REVERSE TRANSCRIPTASE DOMAIN-CONTAINING PROTEIN"/>
    <property type="match status" value="1"/>
</dbReference>
<proteinExistence type="predicted"/>
<keyword evidence="1" id="KW-1185">Reference proteome</keyword>
<organism evidence="1 2">
    <name type="scientific">Meloidogyne floridensis</name>
    <dbReference type="NCBI Taxonomy" id="298350"/>
    <lineage>
        <taxon>Eukaryota</taxon>
        <taxon>Metazoa</taxon>
        <taxon>Ecdysozoa</taxon>
        <taxon>Nematoda</taxon>
        <taxon>Chromadorea</taxon>
        <taxon>Rhabditida</taxon>
        <taxon>Tylenchina</taxon>
        <taxon>Tylenchomorpha</taxon>
        <taxon>Tylenchoidea</taxon>
        <taxon>Meloidogynidae</taxon>
        <taxon>Meloidogyninae</taxon>
        <taxon>Meloidogyne</taxon>
    </lineage>
</organism>
<protein>
    <submittedName>
        <fullName evidence="2">Reverse transcriptase</fullName>
    </submittedName>
</protein>
<evidence type="ECO:0000313" key="2">
    <source>
        <dbReference type="WBParaSite" id="scf7180000417073.g920"/>
    </source>
</evidence>
<dbReference type="WBParaSite" id="scf7180000417073.g920">
    <property type="protein sequence ID" value="scf7180000417073.g920"/>
    <property type="gene ID" value="scf7180000417073.g920"/>
</dbReference>
<sequence>MKLSEEIMVPAAEGNEAVHGKKGMFVAGQYHDNATKGARAIMKLVRAKFNEVHLGIWKSLPMAGQVANSPAIDQVLSFQWLKRAKVGRTVFRNCIAAQEGALNAAELFRKGQTEADVKCRRCHAARESVQHILSGCPVYRTGLMLERHNNVVNSLHATFSRRFGLPRIAPNQPVPAVMENDSAKIYYDVRLFTRNVRATLQGDDNATRYEGLRHDRPDLVVFDKTTGKIHIVEVCVAWYDNLVNQENIKYHKYATNSEVEDVQVLANPKTRTHGYNVRALMGELYGKEFKAGVSVTPIVIGTCGEVLPNIIERMGELNIKGKSALELLDKMQLGAIHGSDRLIRAHLSLSR</sequence>
<dbReference type="AlphaFoldDB" id="A0A915NH76"/>
<reference evidence="2" key="1">
    <citation type="submission" date="2022-11" db="UniProtKB">
        <authorList>
            <consortium name="WormBaseParasite"/>
        </authorList>
    </citation>
    <scope>IDENTIFICATION</scope>
</reference>
<evidence type="ECO:0000313" key="1">
    <source>
        <dbReference type="Proteomes" id="UP000887560"/>
    </source>
</evidence>
<dbReference type="PANTHER" id="PTHR35450:SF2">
    <property type="entry name" value="REVERSE TRANSCRIPTASE DOMAIN-CONTAINING PROTEIN"/>
    <property type="match status" value="1"/>
</dbReference>
<dbReference type="Proteomes" id="UP000887560">
    <property type="component" value="Unplaced"/>
</dbReference>
<accession>A0A915NH76</accession>